<proteinExistence type="predicted"/>
<evidence type="ECO:0000313" key="3">
    <source>
        <dbReference type="Proteomes" id="UP000745577"/>
    </source>
</evidence>
<dbReference type="SUPFAM" id="SSF53756">
    <property type="entry name" value="UDP-Glycosyltransferase/glycogen phosphorylase"/>
    <property type="match status" value="1"/>
</dbReference>
<feature type="non-terminal residue" evidence="2">
    <location>
        <position position="1"/>
    </location>
</feature>
<name>A0A955I7F0_9BACT</name>
<organism evidence="2 3">
    <name type="scientific">Candidatus Dojkabacteria bacterium</name>
    <dbReference type="NCBI Taxonomy" id="2099670"/>
    <lineage>
        <taxon>Bacteria</taxon>
        <taxon>Candidatus Dojkabacteria</taxon>
    </lineage>
</organism>
<dbReference type="GO" id="GO:0016757">
    <property type="term" value="F:glycosyltransferase activity"/>
    <property type="evidence" value="ECO:0007669"/>
    <property type="project" value="InterPro"/>
</dbReference>
<dbReference type="InterPro" id="IPR050194">
    <property type="entry name" value="Glycosyltransferase_grp1"/>
</dbReference>
<dbReference type="PANTHER" id="PTHR45947:SF3">
    <property type="entry name" value="SULFOQUINOVOSYL TRANSFERASE SQD2"/>
    <property type="match status" value="1"/>
</dbReference>
<evidence type="ECO:0000259" key="1">
    <source>
        <dbReference type="Pfam" id="PF00534"/>
    </source>
</evidence>
<comment type="caution">
    <text evidence="2">The sequence shown here is derived from an EMBL/GenBank/DDBJ whole genome shotgun (WGS) entry which is preliminary data.</text>
</comment>
<feature type="domain" description="Glycosyl transferase family 1" evidence="1">
    <location>
        <begin position="25"/>
        <end position="183"/>
    </location>
</feature>
<protein>
    <submittedName>
        <fullName evidence="2">Glycosyltransferase family 4 protein</fullName>
    </submittedName>
</protein>
<dbReference type="EMBL" id="JAGQLL010000057">
    <property type="protein sequence ID" value="MCA9380410.1"/>
    <property type="molecule type" value="Genomic_DNA"/>
</dbReference>
<dbReference type="Proteomes" id="UP000745577">
    <property type="component" value="Unassembled WGS sequence"/>
</dbReference>
<accession>A0A955I7F0</accession>
<dbReference type="PANTHER" id="PTHR45947">
    <property type="entry name" value="SULFOQUINOVOSYL TRANSFERASE SQD2"/>
    <property type="match status" value="1"/>
</dbReference>
<dbReference type="Gene3D" id="3.40.50.2000">
    <property type="entry name" value="Glycogen Phosphorylase B"/>
    <property type="match status" value="2"/>
</dbReference>
<dbReference type="Pfam" id="PF00534">
    <property type="entry name" value="Glycos_transf_1"/>
    <property type="match status" value="1"/>
</dbReference>
<sequence>IDPSKIRVVHNAIEKNITPSVVRADMTKQKDEKMVLFLGRLTIAKGADYLLQAAQKVIKVIPDAKFVFVGKGEMIKELIDMSIELGISENIVFTGWLNHEQVDQAYRQADLFVMPSITEPFGLTALEAMRNGTPVLLSRQSGVSEVVQNCLKVDFWDIDAMANKILSVLRYQPLQETLRENGNHDVNHLSWEAQTHKIIDLYNELIIHEQ</sequence>
<evidence type="ECO:0000313" key="2">
    <source>
        <dbReference type="EMBL" id="MCA9380410.1"/>
    </source>
</evidence>
<dbReference type="CDD" id="cd03801">
    <property type="entry name" value="GT4_PimA-like"/>
    <property type="match status" value="1"/>
</dbReference>
<dbReference type="InterPro" id="IPR001296">
    <property type="entry name" value="Glyco_trans_1"/>
</dbReference>
<gene>
    <name evidence="2" type="ORF">KC675_04490</name>
</gene>
<reference evidence="2" key="1">
    <citation type="submission" date="2020-04" db="EMBL/GenBank/DDBJ databases">
        <authorList>
            <person name="Zhang T."/>
        </authorList>
    </citation>
    <scope>NUCLEOTIDE SEQUENCE</scope>
    <source>
        <strain evidence="2">HKST-UBA15</strain>
    </source>
</reference>
<dbReference type="AlphaFoldDB" id="A0A955I7F0"/>
<reference evidence="2" key="2">
    <citation type="journal article" date="2021" name="Microbiome">
        <title>Successional dynamics and alternative stable states in a saline activated sludge microbial community over 9 years.</title>
        <authorList>
            <person name="Wang Y."/>
            <person name="Ye J."/>
            <person name="Ju F."/>
            <person name="Liu L."/>
            <person name="Boyd J.A."/>
            <person name="Deng Y."/>
            <person name="Parks D.H."/>
            <person name="Jiang X."/>
            <person name="Yin X."/>
            <person name="Woodcroft B.J."/>
            <person name="Tyson G.W."/>
            <person name="Hugenholtz P."/>
            <person name="Polz M.F."/>
            <person name="Zhang T."/>
        </authorList>
    </citation>
    <scope>NUCLEOTIDE SEQUENCE</scope>
    <source>
        <strain evidence="2">HKST-UBA15</strain>
    </source>
</reference>